<accession>A0AAD5R6Y2</accession>
<feature type="signal peptide" evidence="1">
    <location>
        <begin position="1"/>
        <end position="21"/>
    </location>
</feature>
<gene>
    <name evidence="2" type="ORF">KIN20_032477</name>
</gene>
<keyword evidence="1" id="KW-0732">Signal</keyword>
<protein>
    <submittedName>
        <fullName evidence="2">Uncharacterized protein</fullName>
    </submittedName>
</protein>
<proteinExistence type="predicted"/>
<dbReference type="AlphaFoldDB" id="A0AAD5R6Y2"/>
<dbReference type="PROSITE" id="PS51257">
    <property type="entry name" value="PROKAR_LIPOPROTEIN"/>
    <property type="match status" value="1"/>
</dbReference>
<evidence type="ECO:0000256" key="1">
    <source>
        <dbReference type="SAM" id="SignalP"/>
    </source>
</evidence>
<evidence type="ECO:0000313" key="2">
    <source>
        <dbReference type="EMBL" id="KAJ1370689.1"/>
    </source>
</evidence>
<evidence type="ECO:0000313" key="3">
    <source>
        <dbReference type="Proteomes" id="UP001196413"/>
    </source>
</evidence>
<keyword evidence="3" id="KW-1185">Reference proteome</keyword>
<name>A0AAD5R6Y2_PARTN</name>
<comment type="caution">
    <text evidence="2">The sequence shown here is derived from an EMBL/GenBank/DDBJ whole genome shotgun (WGS) entry which is preliminary data.</text>
</comment>
<dbReference type="EMBL" id="JAHQIW010006838">
    <property type="protein sequence ID" value="KAJ1370689.1"/>
    <property type="molecule type" value="Genomic_DNA"/>
</dbReference>
<organism evidence="2 3">
    <name type="scientific">Parelaphostrongylus tenuis</name>
    <name type="common">Meningeal worm</name>
    <dbReference type="NCBI Taxonomy" id="148309"/>
    <lineage>
        <taxon>Eukaryota</taxon>
        <taxon>Metazoa</taxon>
        <taxon>Ecdysozoa</taxon>
        <taxon>Nematoda</taxon>
        <taxon>Chromadorea</taxon>
        <taxon>Rhabditida</taxon>
        <taxon>Rhabditina</taxon>
        <taxon>Rhabditomorpha</taxon>
        <taxon>Strongyloidea</taxon>
        <taxon>Metastrongylidae</taxon>
        <taxon>Parelaphostrongylus</taxon>
    </lineage>
</organism>
<dbReference type="Proteomes" id="UP001196413">
    <property type="component" value="Unassembled WGS sequence"/>
</dbReference>
<reference evidence="2" key="1">
    <citation type="submission" date="2021-06" db="EMBL/GenBank/DDBJ databases">
        <title>Parelaphostrongylus tenuis whole genome reference sequence.</title>
        <authorList>
            <person name="Garwood T.J."/>
            <person name="Larsen P.A."/>
            <person name="Fountain-Jones N.M."/>
            <person name="Garbe J.R."/>
            <person name="Macchietto M.G."/>
            <person name="Kania S.A."/>
            <person name="Gerhold R.W."/>
            <person name="Richards J.E."/>
            <person name="Wolf T.M."/>
        </authorList>
    </citation>
    <scope>NUCLEOTIDE SEQUENCE</scope>
    <source>
        <strain evidence="2">MNPRO001-30</strain>
        <tissue evidence="2">Meninges</tissue>
    </source>
</reference>
<sequence>MERLPTCPLLISVLTITAVLGCGVMPPGQTRSRNFTVTGFTLPVNMVYSTDASVRIKAFGIAESKDAVRASVSRLMMQTVFDVLEQQGRSALLPDTIILNILGQLMVQTRYEPLECKEASVNQPPANKITVKMVPHCIIVDSTVTALCDAMPGAAQQMDMCDISKNERITAVSNTPISESLTLTFPQFRLNQIPDES</sequence>
<feature type="chain" id="PRO_5041923062" evidence="1">
    <location>
        <begin position="22"/>
        <end position="197"/>
    </location>
</feature>